<keyword evidence="2" id="KW-0547">Nucleotide-binding</keyword>
<feature type="domain" description="tRNA(Ile)-lysidine/2-thiocytidine synthase N-terminal" evidence="3">
    <location>
        <begin position="29"/>
        <end position="195"/>
    </location>
</feature>
<dbReference type="Gene3D" id="3.40.50.620">
    <property type="entry name" value="HUPs"/>
    <property type="match status" value="1"/>
</dbReference>
<dbReference type="Pfam" id="PF01171">
    <property type="entry name" value="ATP_bind_3"/>
    <property type="match status" value="1"/>
</dbReference>
<keyword evidence="1" id="KW-0808">Transferase</keyword>
<dbReference type="STRING" id="485916.Dtox_2367"/>
<dbReference type="AlphaFoldDB" id="C8W0C3"/>
<feature type="binding site" evidence="2">
    <location>
        <position position="63"/>
    </location>
    <ligand>
        <name>ATP</name>
        <dbReference type="ChEBI" id="CHEBI:30616"/>
    </ligand>
</feature>
<dbReference type="KEGG" id="dae:Dtox_2367"/>
<dbReference type="SUPFAM" id="SSF52402">
    <property type="entry name" value="Adenine nucleotide alpha hydrolases-like"/>
    <property type="match status" value="1"/>
</dbReference>
<dbReference type="InterPro" id="IPR035107">
    <property type="entry name" value="tRNA_thiolation_TtcA_Ctu1"/>
</dbReference>
<dbReference type="PANTHER" id="PTHR43686">
    <property type="entry name" value="SULFURTRANSFERASE-RELATED"/>
    <property type="match status" value="1"/>
</dbReference>
<keyword evidence="5" id="KW-1185">Reference proteome</keyword>
<dbReference type="InterPro" id="IPR014729">
    <property type="entry name" value="Rossmann-like_a/b/a_fold"/>
</dbReference>
<dbReference type="InterPro" id="IPR011063">
    <property type="entry name" value="TilS/TtcA_N"/>
</dbReference>
<dbReference type="GO" id="GO:0005524">
    <property type="term" value="F:ATP binding"/>
    <property type="evidence" value="ECO:0007669"/>
    <property type="project" value="UniProtKB-KW"/>
</dbReference>
<evidence type="ECO:0000313" key="5">
    <source>
        <dbReference type="Proteomes" id="UP000002217"/>
    </source>
</evidence>
<gene>
    <name evidence="4" type="ordered locus">Dtox_2367</name>
</gene>
<sequence length="247" mass="27813">MKNSTRVFLSEIKKAIIRHSLIVDGDIIGVGISGGKDSIALLYSLCDIIRSAPVRFKFIAILIDLGWLSDLSPIVDFCQQKNIQLHIEPSDIAKIVFEIREEKQPCSLCAKMRRGALHNTAKMLGCNKVALGHHLDDVIETFFLNLIYTGQMKTFLPAIYLDRSDITLIRPMIYVTEDDVVNLVGRENLPVVSSNCPVDGKTKREEIKSTVALLASHYPDFRSRFLTALKRPENPLWTDSVNNNFIL</sequence>
<protein>
    <submittedName>
        <fullName evidence="4">PP-loop domain protein</fullName>
    </submittedName>
</protein>
<evidence type="ECO:0000259" key="3">
    <source>
        <dbReference type="Pfam" id="PF01171"/>
    </source>
</evidence>
<dbReference type="GO" id="GO:0008033">
    <property type="term" value="P:tRNA processing"/>
    <property type="evidence" value="ECO:0007669"/>
    <property type="project" value="InterPro"/>
</dbReference>
<keyword evidence="2" id="KW-0067">ATP-binding</keyword>
<name>C8W0C3_DESAS</name>
<feature type="binding site" evidence="2">
    <location>
        <position position="37"/>
    </location>
    <ligand>
        <name>ATP</name>
        <dbReference type="ChEBI" id="CHEBI:30616"/>
    </ligand>
</feature>
<organism evidence="4 5">
    <name type="scientific">Desulfofarcimen acetoxidans (strain ATCC 49208 / DSM 771 / KCTC 5769 / VKM B-1644 / 5575)</name>
    <name type="common">Desulfotomaculum acetoxidans</name>
    <dbReference type="NCBI Taxonomy" id="485916"/>
    <lineage>
        <taxon>Bacteria</taxon>
        <taxon>Bacillati</taxon>
        <taxon>Bacillota</taxon>
        <taxon>Clostridia</taxon>
        <taxon>Eubacteriales</taxon>
        <taxon>Peptococcaceae</taxon>
        <taxon>Desulfofarcimen</taxon>
    </lineage>
</organism>
<feature type="binding site" evidence="2">
    <location>
        <begin position="31"/>
        <end position="33"/>
    </location>
    <ligand>
        <name>ATP</name>
        <dbReference type="ChEBI" id="CHEBI:30616"/>
    </ligand>
</feature>
<feature type="binding site" evidence="2">
    <location>
        <position position="132"/>
    </location>
    <ligand>
        <name>ATP</name>
        <dbReference type="ChEBI" id="CHEBI:30616"/>
    </ligand>
</feature>
<dbReference type="GO" id="GO:0016740">
    <property type="term" value="F:transferase activity"/>
    <property type="evidence" value="ECO:0007669"/>
    <property type="project" value="UniProtKB-KW"/>
</dbReference>
<dbReference type="PIRSF" id="PIRSF004976">
    <property type="entry name" value="ATPase_YdaO"/>
    <property type="match status" value="1"/>
</dbReference>
<evidence type="ECO:0000313" key="4">
    <source>
        <dbReference type="EMBL" id="ACV63178.1"/>
    </source>
</evidence>
<proteinExistence type="predicted"/>
<accession>C8W0C3</accession>
<dbReference type="EMBL" id="CP001720">
    <property type="protein sequence ID" value="ACV63178.1"/>
    <property type="molecule type" value="Genomic_DNA"/>
</dbReference>
<dbReference type="CDD" id="cd24138">
    <property type="entry name" value="TtcA-like"/>
    <property type="match status" value="1"/>
</dbReference>
<evidence type="ECO:0000256" key="1">
    <source>
        <dbReference type="ARBA" id="ARBA00022679"/>
    </source>
</evidence>
<feature type="binding site" evidence="2">
    <location>
        <position position="137"/>
    </location>
    <ligand>
        <name>ATP</name>
        <dbReference type="ChEBI" id="CHEBI:30616"/>
    </ligand>
</feature>
<dbReference type="eggNOG" id="COG0037">
    <property type="taxonomic scope" value="Bacteria"/>
</dbReference>
<evidence type="ECO:0000256" key="2">
    <source>
        <dbReference type="PIRSR" id="PIRSR004976-51"/>
    </source>
</evidence>
<dbReference type="RefSeq" id="WP_015757879.1">
    <property type="nucleotide sequence ID" value="NC_013216.1"/>
</dbReference>
<dbReference type="PANTHER" id="PTHR43686:SF1">
    <property type="entry name" value="AMINOTRAN_5 DOMAIN-CONTAINING PROTEIN"/>
    <property type="match status" value="1"/>
</dbReference>
<dbReference type="Proteomes" id="UP000002217">
    <property type="component" value="Chromosome"/>
</dbReference>
<dbReference type="HOGENOM" id="CLU_026481_5_2_9"/>
<reference evidence="4 5" key="1">
    <citation type="journal article" date="2009" name="Stand. Genomic Sci.">
        <title>Complete genome sequence of Desulfotomaculum acetoxidans type strain (5575).</title>
        <authorList>
            <person name="Spring S."/>
            <person name="Lapidus A."/>
            <person name="Schroder M."/>
            <person name="Gleim D."/>
            <person name="Sims D."/>
            <person name="Meincke L."/>
            <person name="Glavina Del Rio T."/>
            <person name="Tice H."/>
            <person name="Copeland A."/>
            <person name="Cheng J.F."/>
            <person name="Lucas S."/>
            <person name="Chen F."/>
            <person name="Nolan M."/>
            <person name="Bruce D."/>
            <person name="Goodwin L."/>
            <person name="Pitluck S."/>
            <person name="Ivanova N."/>
            <person name="Mavromatis K."/>
            <person name="Mikhailova N."/>
            <person name="Pati A."/>
            <person name="Chen A."/>
            <person name="Palaniappan K."/>
            <person name="Land M."/>
            <person name="Hauser L."/>
            <person name="Chang Y.J."/>
            <person name="Jeffries C.D."/>
            <person name="Chain P."/>
            <person name="Saunders E."/>
            <person name="Brettin T."/>
            <person name="Detter J.C."/>
            <person name="Goker M."/>
            <person name="Bristow J."/>
            <person name="Eisen J.A."/>
            <person name="Markowitz V."/>
            <person name="Hugenholtz P."/>
            <person name="Kyrpides N.C."/>
            <person name="Klenk H.P."/>
            <person name="Han C."/>
        </authorList>
    </citation>
    <scope>NUCLEOTIDE SEQUENCE [LARGE SCALE GENOMIC DNA]</scope>
    <source>
        <strain evidence="5">ATCC 49208 / DSM 771 / VKM B-1644</strain>
    </source>
</reference>